<dbReference type="HOGENOM" id="CLU_2613446_0_0_2"/>
<accession>D3S235</accession>
<dbReference type="AlphaFoldDB" id="D3S235"/>
<proteinExistence type="predicted"/>
<dbReference type="eggNOG" id="arCOG10213">
    <property type="taxonomic scope" value="Archaea"/>
</dbReference>
<dbReference type="GeneID" id="8779956"/>
<evidence type="ECO:0000313" key="1">
    <source>
        <dbReference type="EMBL" id="ADC66526.1"/>
    </source>
</evidence>
<dbReference type="RefSeq" id="WP_012966860.1">
    <property type="nucleotide sequence ID" value="NC_013849.1"/>
</dbReference>
<dbReference type="EMBL" id="CP001899">
    <property type="protein sequence ID" value="ADC66526.1"/>
    <property type="molecule type" value="Genomic_DNA"/>
</dbReference>
<dbReference type="PaxDb" id="589924-Ferp_2415"/>
<sequence length="78" mass="9416">MGKIIQIEVPDWVDEDILIELRRAINEKLKNILLYKRFEDLIEKIELSEGDLKAFEETRKRVWAEIKEIYKREGLIND</sequence>
<reference evidence="2" key="1">
    <citation type="submission" date="2010-02" db="EMBL/GenBank/DDBJ databases">
        <title>Complete sequence of Ferroglobus placidus DSM 10642.</title>
        <authorList>
            <consortium name="US DOE Joint Genome Institute"/>
            <person name="Lucas S."/>
            <person name="Copeland A."/>
            <person name="Lapidus A."/>
            <person name="Cheng J.-F."/>
            <person name="Bruce D."/>
            <person name="Goodwin L."/>
            <person name="Pitluck S."/>
            <person name="Saunders E."/>
            <person name="Brettin T."/>
            <person name="Detter J.C."/>
            <person name="Han C."/>
            <person name="Tapia R."/>
            <person name="Larimer F."/>
            <person name="Land M."/>
            <person name="Hauser L."/>
            <person name="Kyrpides N."/>
            <person name="Ivanova N."/>
            <person name="Holmes D."/>
            <person name="Lovley D."/>
            <person name="Kyrpides N."/>
            <person name="Anderson I.J."/>
            <person name="Woyke T."/>
        </authorList>
    </citation>
    <scope>NUCLEOTIDE SEQUENCE [LARGE SCALE GENOMIC DNA]</scope>
    <source>
        <strain evidence="2">DSM 10642 / AEDII12DO</strain>
    </source>
</reference>
<reference evidence="1 2" key="2">
    <citation type="journal article" date="2011" name="Stand. Genomic Sci.">
        <title>Complete genome sequence of Ferroglobus placidus AEDII12DO.</title>
        <authorList>
            <person name="Anderson I."/>
            <person name="Risso C."/>
            <person name="Holmes D."/>
            <person name="Lucas S."/>
            <person name="Copeland A."/>
            <person name="Lapidus A."/>
            <person name="Cheng J.F."/>
            <person name="Bruce D."/>
            <person name="Goodwin L."/>
            <person name="Pitluck S."/>
            <person name="Saunders E."/>
            <person name="Brettin T."/>
            <person name="Detter J.C."/>
            <person name="Han C."/>
            <person name="Tapia R."/>
            <person name="Larimer F."/>
            <person name="Land M."/>
            <person name="Hauser L."/>
            <person name="Woyke T."/>
            <person name="Lovley D."/>
            <person name="Kyrpides N."/>
            <person name="Ivanova N."/>
        </authorList>
    </citation>
    <scope>NUCLEOTIDE SEQUENCE [LARGE SCALE GENOMIC DNA]</scope>
    <source>
        <strain evidence="2">DSM 10642 / AEDII12DO</strain>
    </source>
</reference>
<keyword evidence="2" id="KW-1185">Reference proteome</keyword>
<protein>
    <submittedName>
        <fullName evidence="1">Uncharacterized protein</fullName>
    </submittedName>
</protein>
<dbReference type="STRING" id="589924.Ferp_2415"/>
<evidence type="ECO:0000313" key="2">
    <source>
        <dbReference type="Proteomes" id="UP000002613"/>
    </source>
</evidence>
<organism evidence="1 2">
    <name type="scientific">Ferroglobus placidus (strain DSM 10642 / AEDII12DO)</name>
    <dbReference type="NCBI Taxonomy" id="589924"/>
    <lineage>
        <taxon>Archaea</taxon>
        <taxon>Methanobacteriati</taxon>
        <taxon>Methanobacteriota</taxon>
        <taxon>Archaeoglobi</taxon>
        <taxon>Archaeoglobales</taxon>
        <taxon>Archaeoglobaceae</taxon>
        <taxon>Ferroglobus</taxon>
    </lineage>
</organism>
<name>D3S235_FERPA</name>
<dbReference type="Proteomes" id="UP000002613">
    <property type="component" value="Chromosome"/>
</dbReference>
<dbReference type="OrthoDB" id="89838at2157"/>
<dbReference type="KEGG" id="fpl:Ferp_2415"/>
<gene>
    <name evidence="1" type="ordered locus">Ferp_2415</name>
</gene>